<dbReference type="PANTHER" id="PTHR30468">
    <property type="entry name" value="ALPHA-KETOGLUTARATE-DEPENDENT SULFONATE DIOXYGENASE"/>
    <property type="match status" value="1"/>
</dbReference>
<evidence type="ECO:0000313" key="8">
    <source>
        <dbReference type="Proteomes" id="UP000326202"/>
    </source>
</evidence>
<dbReference type="AlphaFoldDB" id="A0A5J6MNC8"/>
<dbReference type="PANTHER" id="PTHR30468:SF1">
    <property type="entry name" value="ALPHA-KETOGLUTARATE-DEPENDENT SULFONATE DIOXYGENASE"/>
    <property type="match status" value="1"/>
</dbReference>
<evidence type="ECO:0000256" key="4">
    <source>
        <dbReference type="ARBA" id="ARBA00023002"/>
    </source>
</evidence>
<dbReference type="GO" id="GO:0046872">
    <property type="term" value="F:metal ion binding"/>
    <property type="evidence" value="ECO:0007669"/>
    <property type="project" value="UniProtKB-KW"/>
</dbReference>
<dbReference type="Pfam" id="PF02668">
    <property type="entry name" value="TauD"/>
    <property type="match status" value="1"/>
</dbReference>
<accession>A0A5J6MNC8</accession>
<keyword evidence="5" id="KW-0408">Iron</keyword>
<evidence type="ECO:0000256" key="3">
    <source>
        <dbReference type="ARBA" id="ARBA00022964"/>
    </source>
</evidence>
<dbReference type="InterPro" id="IPR003819">
    <property type="entry name" value="TauD/TfdA-like"/>
</dbReference>
<evidence type="ECO:0000259" key="6">
    <source>
        <dbReference type="Pfam" id="PF02668"/>
    </source>
</evidence>
<dbReference type="GO" id="GO:0000908">
    <property type="term" value="F:taurine dioxygenase activity"/>
    <property type="evidence" value="ECO:0007669"/>
    <property type="project" value="TreeGrafter"/>
</dbReference>
<proteinExistence type="inferred from homology"/>
<evidence type="ECO:0000256" key="1">
    <source>
        <dbReference type="ARBA" id="ARBA00005896"/>
    </source>
</evidence>
<dbReference type="KEGG" id="htq:FRZ44_15590"/>
<evidence type="ECO:0000256" key="2">
    <source>
        <dbReference type="ARBA" id="ARBA00022723"/>
    </source>
</evidence>
<keyword evidence="2" id="KW-0479">Metal-binding</keyword>
<sequence length="291" mass="32679">MTQTQPYTRFELRPMAGALGADISGIDLASLDDAAFAELQRAFAEYLVLHIHDQHLTPEQHVALTLRFGPTTRSPYIKHMDEHPDIIAVLKEADEARISTFGNAWHSDFSFLEEPPLGSLLYAREVPSHGGDTLFANMYLAYEALSDGMKRMLDPLKAIHTGKPYGVGGVSADLRVSRSIGIERNRPEADREIAHPIVRLDPVTGRKALFVNSIYTTRIEGMTEAESRPLLSFLFGHAVQPEFTCRLRWRTHDLAIWDNRCAMHYAVNDYDGQRRLMHRTTVAGERPLGAA</sequence>
<feature type="domain" description="TauD/TfdA-like" evidence="6">
    <location>
        <begin position="12"/>
        <end position="281"/>
    </location>
</feature>
<dbReference type="EMBL" id="CP042906">
    <property type="protein sequence ID" value="QEX16266.1"/>
    <property type="molecule type" value="Genomic_DNA"/>
</dbReference>
<keyword evidence="4" id="KW-0560">Oxidoreductase</keyword>
<evidence type="ECO:0000256" key="5">
    <source>
        <dbReference type="ARBA" id="ARBA00023004"/>
    </source>
</evidence>
<name>A0A5J6MNC8_9PROT</name>
<gene>
    <name evidence="7" type="primary">tauD</name>
    <name evidence="7" type="ORF">FRZ44_15590</name>
</gene>
<dbReference type="InterPro" id="IPR042098">
    <property type="entry name" value="TauD-like_sf"/>
</dbReference>
<dbReference type="SUPFAM" id="SSF51197">
    <property type="entry name" value="Clavaminate synthase-like"/>
    <property type="match status" value="1"/>
</dbReference>
<dbReference type="GO" id="GO:0006790">
    <property type="term" value="P:sulfur compound metabolic process"/>
    <property type="evidence" value="ECO:0007669"/>
    <property type="project" value="TreeGrafter"/>
</dbReference>
<dbReference type="InterPro" id="IPR051323">
    <property type="entry name" value="AtsK-like"/>
</dbReference>
<dbReference type="GO" id="GO:0005737">
    <property type="term" value="C:cytoplasm"/>
    <property type="evidence" value="ECO:0007669"/>
    <property type="project" value="TreeGrafter"/>
</dbReference>
<comment type="similarity">
    <text evidence="1">Belongs to the TfdA dioxygenase family.</text>
</comment>
<dbReference type="RefSeq" id="WP_151176644.1">
    <property type="nucleotide sequence ID" value="NZ_CP042906.1"/>
</dbReference>
<keyword evidence="8" id="KW-1185">Reference proteome</keyword>
<protein>
    <submittedName>
        <fullName evidence="7">Alpha-ketoglutarate-dependent taurine dioxygenase</fullName>
    </submittedName>
</protein>
<reference evidence="7 8" key="1">
    <citation type="submission" date="2019-08" db="EMBL/GenBank/DDBJ databases">
        <title>Hyperibacter terrae gen. nov., sp. nov. and Hyperibacter viscosus sp. nov., two new members in the family Rhodospirillaceae isolated from the rhizosphere of Hypericum perforatum.</title>
        <authorList>
            <person name="Noviana Z."/>
        </authorList>
    </citation>
    <scope>NUCLEOTIDE SEQUENCE [LARGE SCALE GENOMIC DNA]</scope>
    <source>
        <strain evidence="7 8">R5913</strain>
    </source>
</reference>
<evidence type="ECO:0000313" key="7">
    <source>
        <dbReference type="EMBL" id="QEX16266.1"/>
    </source>
</evidence>
<dbReference type="Gene3D" id="3.60.130.10">
    <property type="entry name" value="Clavaminate synthase-like"/>
    <property type="match status" value="1"/>
</dbReference>
<dbReference type="OrthoDB" id="7346227at2"/>
<organism evidence="7 8">
    <name type="scientific">Hypericibacter terrae</name>
    <dbReference type="NCBI Taxonomy" id="2602015"/>
    <lineage>
        <taxon>Bacteria</taxon>
        <taxon>Pseudomonadati</taxon>
        <taxon>Pseudomonadota</taxon>
        <taxon>Alphaproteobacteria</taxon>
        <taxon>Rhodospirillales</taxon>
        <taxon>Dongiaceae</taxon>
        <taxon>Hypericibacter</taxon>
    </lineage>
</organism>
<keyword evidence="3 7" id="KW-0223">Dioxygenase</keyword>
<dbReference type="Proteomes" id="UP000326202">
    <property type="component" value="Chromosome"/>
</dbReference>